<dbReference type="EMBL" id="QGTR01000006">
    <property type="protein sequence ID" value="PWV97716.1"/>
    <property type="molecule type" value="Genomic_DNA"/>
</dbReference>
<dbReference type="AlphaFoldDB" id="A0A317PF25"/>
<keyword evidence="2" id="KW-1185">Reference proteome</keyword>
<comment type="caution">
    <text evidence="1">The sequence shown here is derived from an EMBL/GenBank/DDBJ whole genome shotgun (WGS) entry which is preliminary data.</text>
</comment>
<protein>
    <submittedName>
        <fullName evidence="1">Phage I-like protein</fullName>
    </submittedName>
</protein>
<evidence type="ECO:0000313" key="2">
    <source>
        <dbReference type="Proteomes" id="UP000246352"/>
    </source>
</evidence>
<name>A0A317PF25_9HYPH</name>
<dbReference type="RefSeq" id="WP_110034008.1">
    <property type="nucleotide sequence ID" value="NZ_QGTR01000006.1"/>
</dbReference>
<organism evidence="1 2">
    <name type="scientific">Hoeflea marina</name>
    <dbReference type="NCBI Taxonomy" id="274592"/>
    <lineage>
        <taxon>Bacteria</taxon>
        <taxon>Pseudomonadati</taxon>
        <taxon>Pseudomonadota</taxon>
        <taxon>Alphaproteobacteria</taxon>
        <taxon>Hyphomicrobiales</taxon>
        <taxon>Rhizobiaceae</taxon>
        <taxon>Hoeflea</taxon>
    </lineage>
</organism>
<evidence type="ECO:0000313" key="1">
    <source>
        <dbReference type="EMBL" id="PWV97716.1"/>
    </source>
</evidence>
<proteinExistence type="predicted"/>
<dbReference type="InterPro" id="IPR012106">
    <property type="entry name" value="Phage_Mu_Gp1"/>
</dbReference>
<dbReference type="OrthoDB" id="7306769at2"/>
<reference evidence="1 2" key="1">
    <citation type="submission" date="2018-05" db="EMBL/GenBank/DDBJ databases">
        <title>Genomic Encyclopedia of Type Strains, Phase IV (KMG-IV): sequencing the most valuable type-strain genomes for metagenomic binning, comparative biology and taxonomic classification.</title>
        <authorList>
            <person name="Goeker M."/>
        </authorList>
    </citation>
    <scope>NUCLEOTIDE SEQUENCE [LARGE SCALE GENOMIC DNA]</scope>
    <source>
        <strain evidence="1 2">DSM 16791</strain>
    </source>
</reference>
<gene>
    <name evidence="1" type="ORF">DFR52_106241</name>
</gene>
<accession>A0A317PF25</accession>
<sequence length="348" mass="36264">MSKAITKSAPKAAPKSDDDVSANFARGALTIELGQLSAATDTKPMRVKIAPRGRIETRDGRAYEFTPEILVQRFAADGIEIPVDLNHQISASIFGGDAGAIGWIKSLTSEPDGLYGEVDWLDAGRQALGARTHRYLSPTFRHDEFGKATWLHSVALVAAPALSMPALAAASLTTETRSMKAIATALGLSTDANEDACLAALAALSTSKVDKAVHDEALARLAAVNSELSALQKTARDEKVAALLSAALTAKKILPAQKDHYAKLCATDDGFAQVAELLDITPEKLGASSLSLQPASPPEPTATAVDPVNLAAEARGYQASLKAKGVNIPFDQAVAAVQAQATSSAKTA</sequence>
<dbReference type="Proteomes" id="UP000246352">
    <property type="component" value="Unassembled WGS sequence"/>
</dbReference>
<dbReference type="Pfam" id="PF10123">
    <property type="entry name" value="Mu-like_Pro"/>
    <property type="match status" value="1"/>
</dbReference>